<gene>
    <name evidence="1" type="ORF">SCHPADRAFT_658307</name>
</gene>
<name>A0A0H2RCJ3_9AGAM</name>
<dbReference type="EMBL" id="KQ086153">
    <property type="protein sequence ID" value="KLO07223.1"/>
    <property type="molecule type" value="Genomic_DNA"/>
</dbReference>
<protein>
    <submittedName>
        <fullName evidence="1">Uncharacterized protein</fullName>
    </submittedName>
</protein>
<organism evidence="1 2">
    <name type="scientific">Schizopora paradoxa</name>
    <dbReference type="NCBI Taxonomy" id="27342"/>
    <lineage>
        <taxon>Eukaryota</taxon>
        <taxon>Fungi</taxon>
        <taxon>Dikarya</taxon>
        <taxon>Basidiomycota</taxon>
        <taxon>Agaricomycotina</taxon>
        <taxon>Agaricomycetes</taxon>
        <taxon>Hymenochaetales</taxon>
        <taxon>Schizoporaceae</taxon>
        <taxon>Schizopora</taxon>
    </lineage>
</organism>
<accession>A0A0H2RCJ3</accession>
<keyword evidence="2" id="KW-1185">Reference proteome</keyword>
<reference evidence="1 2" key="1">
    <citation type="submission" date="2015-04" db="EMBL/GenBank/DDBJ databases">
        <title>Complete genome sequence of Schizopora paradoxa KUC8140, a cosmopolitan wood degrader in East Asia.</title>
        <authorList>
            <consortium name="DOE Joint Genome Institute"/>
            <person name="Min B."/>
            <person name="Park H."/>
            <person name="Jang Y."/>
            <person name="Kim J.-J."/>
            <person name="Kim K.H."/>
            <person name="Pangilinan J."/>
            <person name="Lipzen A."/>
            <person name="Riley R."/>
            <person name="Grigoriev I.V."/>
            <person name="Spatafora J.W."/>
            <person name="Choi I.-G."/>
        </authorList>
    </citation>
    <scope>NUCLEOTIDE SEQUENCE [LARGE SCALE GENOMIC DNA]</scope>
    <source>
        <strain evidence="1 2">KUC8140</strain>
    </source>
</reference>
<proteinExistence type="predicted"/>
<evidence type="ECO:0000313" key="2">
    <source>
        <dbReference type="Proteomes" id="UP000053477"/>
    </source>
</evidence>
<dbReference type="AlphaFoldDB" id="A0A0H2RCJ3"/>
<dbReference type="Proteomes" id="UP000053477">
    <property type="component" value="Unassembled WGS sequence"/>
</dbReference>
<sequence>MHCGEINVEINASSLSGRITAVRASIAYIFVSSLTPRPTVDIPWSSKKLERRIRELVVTASPRRCARDRFWKYLSYNSVRTRFRIRRCHSPARTSGFPSLRVFRRRLFSWFIQRCCPVRRQCVCCPPQLTFDEAWRCSSGYMRRRDNGNRRKDLRHFCRDLRPTLARRKADPRRLHDATR</sequence>
<dbReference type="InParanoid" id="A0A0H2RCJ3"/>
<evidence type="ECO:0000313" key="1">
    <source>
        <dbReference type="EMBL" id="KLO07223.1"/>
    </source>
</evidence>